<protein>
    <recommendedName>
        <fullName evidence="12">Peptidase M50 domain-containing protein</fullName>
    </recommendedName>
</protein>
<gene>
    <name evidence="13" type="ORF">A2799_01985</name>
</gene>
<evidence type="ECO:0000256" key="6">
    <source>
        <dbReference type="ARBA" id="ARBA00022801"/>
    </source>
</evidence>
<feature type="transmembrane region" description="Helical" evidence="11">
    <location>
        <begin position="355"/>
        <end position="378"/>
    </location>
</feature>
<reference evidence="13 14" key="1">
    <citation type="journal article" date="2016" name="Nat. Commun.">
        <title>Thousands of microbial genomes shed light on interconnected biogeochemical processes in an aquifer system.</title>
        <authorList>
            <person name="Anantharaman K."/>
            <person name="Brown C.T."/>
            <person name="Hug L.A."/>
            <person name="Sharon I."/>
            <person name="Castelle C.J."/>
            <person name="Probst A.J."/>
            <person name="Thomas B.C."/>
            <person name="Singh A."/>
            <person name="Wilkins M.J."/>
            <person name="Karaoz U."/>
            <person name="Brodie E.L."/>
            <person name="Williams K.H."/>
            <person name="Hubbard S.S."/>
            <person name="Banfield J.F."/>
        </authorList>
    </citation>
    <scope>NUCLEOTIDE SEQUENCE [LARGE SCALE GENOMIC DNA]</scope>
</reference>
<evidence type="ECO:0000256" key="3">
    <source>
        <dbReference type="ARBA" id="ARBA00007931"/>
    </source>
</evidence>
<dbReference type="Gene3D" id="2.30.42.10">
    <property type="match status" value="1"/>
</dbReference>
<comment type="subcellular location">
    <subcellularLocation>
        <location evidence="2">Membrane</location>
        <topology evidence="2">Multi-pass membrane protein</topology>
    </subcellularLocation>
</comment>
<evidence type="ECO:0000256" key="9">
    <source>
        <dbReference type="ARBA" id="ARBA00023049"/>
    </source>
</evidence>
<keyword evidence="8 11" id="KW-1133">Transmembrane helix</keyword>
<evidence type="ECO:0000259" key="12">
    <source>
        <dbReference type="Pfam" id="PF02163"/>
    </source>
</evidence>
<evidence type="ECO:0000256" key="4">
    <source>
        <dbReference type="ARBA" id="ARBA00022670"/>
    </source>
</evidence>
<dbReference type="InterPro" id="IPR036034">
    <property type="entry name" value="PDZ_sf"/>
</dbReference>
<feature type="transmembrane region" description="Helical" evidence="11">
    <location>
        <begin position="92"/>
        <end position="116"/>
    </location>
</feature>
<sequence length="379" mass="41769">MFNLILFIVVLSVLVIIHELGHFIAAKKNGVRVEEFGFGLPPRVFGKKIGETLYSLNWLPFGGFVKVLGEEEADTVTDKTHAFSYKKPWQKLVILTAGVFMNLVLAIVIFFGLLAVKNFVSDPLILLDTYHFRFGKELPVTLITGTTKGSPASKTNLKQGDIVRRVQVGDDLTWKNINNFDSLIAVISNTNGKPIRIETEDYYSGQTKITAVQPKFDKEMKRDIIGVSLAPAVSLDYSSNPLLSGFAHSYNIVAYNVDVLSSLFHTAAVEKNIAPVSQAVSGPFGIFDIVAQLVKHSGTKLMYNLLNFLATLSLSLALINILPFPALDGGRVAMVLYQWISGRKISPSIEKRLNFAGFAVLLTLLALISLNDIAKLFFK</sequence>
<comment type="cofactor">
    <cofactor evidence="1">
        <name>Zn(2+)</name>
        <dbReference type="ChEBI" id="CHEBI:29105"/>
    </cofactor>
</comment>
<evidence type="ECO:0000256" key="7">
    <source>
        <dbReference type="ARBA" id="ARBA00022833"/>
    </source>
</evidence>
<comment type="similarity">
    <text evidence="3">Belongs to the peptidase M50B family.</text>
</comment>
<dbReference type="PANTHER" id="PTHR42837">
    <property type="entry name" value="REGULATOR OF SIGMA-E PROTEASE RSEP"/>
    <property type="match status" value="1"/>
</dbReference>
<evidence type="ECO:0000256" key="2">
    <source>
        <dbReference type="ARBA" id="ARBA00004141"/>
    </source>
</evidence>
<keyword evidence="9" id="KW-0482">Metalloprotease</keyword>
<dbReference type="GO" id="GO:0016020">
    <property type="term" value="C:membrane"/>
    <property type="evidence" value="ECO:0007669"/>
    <property type="project" value="UniProtKB-SubCell"/>
</dbReference>
<dbReference type="GO" id="GO:0004222">
    <property type="term" value="F:metalloendopeptidase activity"/>
    <property type="evidence" value="ECO:0007669"/>
    <property type="project" value="InterPro"/>
</dbReference>
<evidence type="ECO:0000256" key="5">
    <source>
        <dbReference type="ARBA" id="ARBA00022692"/>
    </source>
</evidence>
<accession>A0A1F7GIQ0</accession>
<keyword evidence="7" id="KW-0862">Zinc</keyword>
<proteinExistence type="inferred from homology"/>
<comment type="caution">
    <text evidence="13">The sequence shown here is derived from an EMBL/GenBank/DDBJ whole genome shotgun (WGS) entry which is preliminary data.</text>
</comment>
<feature type="domain" description="Peptidase M50" evidence="12">
    <location>
        <begin position="7"/>
        <end position="364"/>
    </location>
</feature>
<keyword evidence="5 11" id="KW-0812">Transmembrane</keyword>
<keyword evidence="10 11" id="KW-0472">Membrane</keyword>
<dbReference type="PANTHER" id="PTHR42837:SF2">
    <property type="entry name" value="MEMBRANE METALLOPROTEASE ARASP2, CHLOROPLASTIC-RELATED"/>
    <property type="match status" value="1"/>
</dbReference>
<evidence type="ECO:0000256" key="8">
    <source>
        <dbReference type="ARBA" id="ARBA00022989"/>
    </source>
</evidence>
<dbReference type="GO" id="GO:0006508">
    <property type="term" value="P:proteolysis"/>
    <property type="evidence" value="ECO:0007669"/>
    <property type="project" value="UniProtKB-KW"/>
</dbReference>
<evidence type="ECO:0000313" key="14">
    <source>
        <dbReference type="Proteomes" id="UP000176850"/>
    </source>
</evidence>
<evidence type="ECO:0000256" key="10">
    <source>
        <dbReference type="ARBA" id="ARBA00023136"/>
    </source>
</evidence>
<feature type="transmembrane region" description="Helical" evidence="11">
    <location>
        <begin position="305"/>
        <end position="327"/>
    </location>
</feature>
<evidence type="ECO:0000256" key="11">
    <source>
        <dbReference type="SAM" id="Phobius"/>
    </source>
</evidence>
<dbReference type="InterPro" id="IPR008915">
    <property type="entry name" value="Peptidase_M50"/>
</dbReference>
<evidence type="ECO:0000313" key="13">
    <source>
        <dbReference type="EMBL" id="OGK18751.1"/>
    </source>
</evidence>
<organism evidence="13 14">
    <name type="scientific">Candidatus Roizmanbacteria bacterium RIFCSPHIGHO2_01_FULL_39_24</name>
    <dbReference type="NCBI Taxonomy" id="1802032"/>
    <lineage>
        <taxon>Bacteria</taxon>
        <taxon>Candidatus Roizmaniibacteriota</taxon>
    </lineage>
</organism>
<keyword evidence="6" id="KW-0378">Hydrolase</keyword>
<keyword evidence="4" id="KW-0645">Protease</keyword>
<dbReference type="Proteomes" id="UP000176850">
    <property type="component" value="Unassembled WGS sequence"/>
</dbReference>
<dbReference type="AlphaFoldDB" id="A0A1F7GIQ0"/>
<dbReference type="CDD" id="cd06163">
    <property type="entry name" value="S2P-M50_PDZ_RseP-like"/>
    <property type="match status" value="1"/>
</dbReference>
<dbReference type="EMBL" id="MFZH01000027">
    <property type="protein sequence ID" value="OGK18751.1"/>
    <property type="molecule type" value="Genomic_DNA"/>
</dbReference>
<evidence type="ECO:0000256" key="1">
    <source>
        <dbReference type="ARBA" id="ARBA00001947"/>
    </source>
</evidence>
<dbReference type="InterPro" id="IPR004387">
    <property type="entry name" value="Pept_M50_Zn"/>
</dbReference>
<dbReference type="SUPFAM" id="SSF50156">
    <property type="entry name" value="PDZ domain-like"/>
    <property type="match status" value="1"/>
</dbReference>
<name>A0A1F7GIQ0_9BACT</name>
<dbReference type="Pfam" id="PF02163">
    <property type="entry name" value="Peptidase_M50"/>
    <property type="match status" value="1"/>
</dbReference>